<evidence type="ECO:0000313" key="5">
    <source>
        <dbReference type="EMBL" id="PJF46071.1"/>
    </source>
</evidence>
<comment type="caution">
    <text evidence="5">The sequence shown here is derived from an EMBL/GenBank/DDBJ whole genome shotgun (WGS) entry which is preliminary data.</text>
</comment>
<dbReference type="Gene3D" id="3.40.50.740">
    <property type="match status" value="1"/>
</dbReference>
<protein>
    <recommendedName>
        <fullName evidence="4">Molybdopterin oxidoreductase domain-containing protein</fullName>
    </recommendedName>
</protein>
<keyword evidence="1" id="KW-0479">Metal-binding</keyword>
<dbReference type="Proteomes" id="UP000230790">
    <property type="component" value="Unassembled WGS sequence"/>
</dbReference>
<dbReference type="PANTHER" id="PTHR43105">
    <property type="entry name" value="RESPIRATORY NITRATE REDUCTASE"/>
    <property type="match status" value="1"/>
</dbReference>
<dbReference type="GO" id="GO:0022904">
    <property type="term" value="P:respiratory electron transport chain"/>
    <property type="evidence" value="ECO:0007669"/>
    <property type="project" value="TreeGrafter"/>
</dbReference>
<dbReference type="GO" id="GO:0016020">
    <property type="term" value="C:membrane"/>
    <property type="evidence" value="ECO:0007669"/>
    <property type="project" value="TreeGrafter"/>
</dbReference>
<feature type="domain" description="Molybdopterin oxidoreductase" evidence="4">
    <location>
        <begin position="36"/>
        <end position="196"/>
    </location>
</feature>
<accession>A0A2M8Q8E5</accession>
<dbReference type="InterPro" id="IPR050123">
    <property type="entry name" value="Prok_molybdopt-oxidoreductase"/>
</dbReference>
<keyword evidence="3" id="KW-0411">Iron-sulfur</keyword>
<dbReference type="SUPFAM" id="SSF53706">
    <property type="entry name" value="Formate dehydrogenase/DMSO reductase, domains 1-3"/>
    <property type="match status" value="1"/>
</dbReference>
<keyword evidence="2" id="KW-0408">Iron</keyword>
<evidence type="ECO:0000256" key="3">
    <source>
        <dbReference type="ARBA" id="ARBA00023014"/>
    </source>
</evidence>
<evidence type="ECO:0000256" key="2">
    <source>
        <dbReference type="ARBA" id="ARBA00023004"/>
    </source>
</evidence>
<proteinExistence type="predicted"/>
<evidence type="ECO:0000313" key="6">
    <source>
        <dbReference type="Proteomes" id="UP000230790"/>
    </source>
</evidence>
<reference evidence="5 6" key="1">
    <citation type="submission" date="2017-11" db="EMBL/GenBank/DDBJ databases">
        <title>Evolution of Phototrophy in the Chloroflexi Phylum Driven by Horizontal Gene Transfer.</title>
        <authorList>
            <person name="Ward L.M."/>
            <person name="Hemp J."/>
            <person name="Shih P.M."/>
            <person name="Mcglynn S.E."/>
            <person name="Fischer W."/>
        </authorList>
    </citation>
    <scope>NUCLEOTIDE SEQUENCE [LARGE SCALE GENOMIC DNA]</scope>
    <source>
        <strain evidence="5">JP3_7</strain>
    </source>
</reference>
<organism evidence="5 6">
    <name type="scientific">Candidatus Thermofonsia Clade 3 bacterium</name>
    <dbReference type="NCBI Taxonomy" id="2364212"/>
    <lineage>
        <taxon>Bacteria</taxon>
        <taxon>Bacillati</taxon>
        <taxon>Chloroflexota</taxon>
        <taxon>Candidatus Thermofontia</taxon>
        <taxon>Candidatus Thermofonsia Clade 3</taxon>
    </lineage>
</organism>
<dbReference type="GO" id="GO:0051536">
    <property type="term" value="F:iron-sulfur cluster binding"/>
    <property type="evidence" value="ECO:0007669"/>
    <property type="project" value="UniProtKB-KW"/>
</dbReference>
<dbReference type="GO" id="GO:0046872">
    <property type="term" value="F:metal ion binding"/>
    <property type="evidence" value="ECO:0007669"/>
    <property type="project" value="UniProtKB-KW"/>
</dbReference>
<gene>
    <name evidence="5" type="ORF">CUN48_15670</name>
</gene>
<dbReference type="EMBL" id="PGTN01000496">
    <property type="protein sequence ID" value="PJF46071.1"/>
    <property type="molecule type" value="Genomic_DNA"/>
</dbReference>
<dbReference type="InterPro" id="IPR006656">
    <property type="entry name" value="Mopterin_OxRdtase"/>
</dbReference>
<dbReference type="PANTHER" id="PTHR43105:SF10">
    <property type="entry name" value="NADH-QUINONE OXIDOREDUCTASE SUBUNIT G"/>
    <property type="match status" value="1"/>
</dbReference>
<sequence length="210" mass="22393">TNNIDHRDGGDVAALPTGVPALADVMKPQYGPDPKHDVILLVGVDPSEEMPVLDLHLKRAVRRGKATLVIVHPRRIELTRYNGPFLQANPGTEVALLNGLLRALTEAKEDTSSDAHQLVASVKMQEVEKVCGVAAEEINKAAATLAGAQNPLILYGPMVARGEAGVQVRQALINLALYLGKPENLAYVGLEANSQGCRDVGLLPDRLPGH</sequence>
<evidence type="ECO:0000256" key="1">
    <source>
        <dbReference type="ARBA" id="ARBA00022723"/>
    </source>
</evidence>
<dbReference type="GO" id="GO:0003954">
    <property type="term" value="F:NADH dehydrogenase activity"/>
    <property type="evidence" value="ECO:0007669"/>
    <property type="project" value="TreeGrafter"/>
</dbReference>
<feature type="non-terminal residue" evidence="5">
    <location>
        <position position="1"/>
    </location>
</feature>
<evidence type="ECO:0000259" key="4">
    <source>
        <dbReference type="Pfam" id="PF00384"/>
    </source>
</evidence>
<name>A0A2M8Q8E5_9CHLR</name>
<dbReference type="Pfam" id="PF00384">
    <property type="entry name" value="Molybdopterin"/>
    <property type="match status" value="1"/>
</dbReference>
<dbReference type="AlphaFoldDB" id="A0A2M8Q8E5"/>
<feature type="non-terminal residue" evidence="5">
    <location>
        <position position="210"/>
    </location>
</feature>
<dbReference type="Gene3D" id="3.40.228.10">
    <property type="entry name" value="Dimethylsulfoxide Reductase, domain 2"/>
    <property type="match status" value="1"/>
</dbReference>